<name>A0A842I1R3_9SPHN</name>
<dbReference type="GO" id="GO:0006556">
    <property type="term" value="P:S-adenosylmethionine biosynthetic process"/>
    <property type="evidence" value="ECO:0007669"/>
    <property type="project" value="InterPro"/>
</dbReference>
<dbReference type="SUPFAM" id="SSF55973">
    <property type="entry name" value="S-adenosylmethionine synthetase"/>
    <property type="match status" value="1"/>
</dbReference>
<keyword evidence="2" id="KW-0808">Transferase</keyword>
<dbReference type="EMBL" id="JACJVJ010000003">
    <property type="protein sequence ID" value="MBC2779202.1"/>
    <property type="molecule type" value="Genomic_DNA"/>
</dbReference>
<evidence type="ECO:0000256" key="1">
    <source>
        <dbReference type="ARBA" id="ARBA00022723"/>
    </source>
</evidence>
<accession>A0A842I1R3</accession>
<dbReference type="Proteomes" id="UP000564378">
    <property type="component" value="Unassembled WGS sequence"/>
</dbReference>
<proteinExistence type="predicted"/>
<organism evidence="2 3">
    <name type="scientific">Parasphingopyxis marina</name>
    <dbReference type="NCBI Taxonomy" id="2761622"/>
    <lineage>
        <taxon>Bacteria</taxon>
        <taxon>Pseudomonadati</taxon>
        <taxon>Pseudomonadota</taxon>
        <taxon>Alphaproteobacteria</taxon>
        <taxon>Sphingomonadales</taxon>
        <taxon>Sphingomonadaceae</taxon>
        <taxon>Parasphingopyxis</taxon>
    </lineage>
</organism>
<dbReference type="AlphaFoldDB" id="A0A842I1R3"/>
<evidence type="ECO:0000313" key="3">
    <source>
        <dbReference type="Proteomes" id="UP000564378"/>
    </source>
</evidence>
<protein>
    <submittedName>
        <fullName evidence="2">Methionine adenosyltransferase</fullName>
    </submittedName>
</protein>
<reference evidence="2 3" key="1">
    <citation type="submission" date="2020-08" db="EMBL/GenBank/DDBJ databases">
        <title>Draft genome sequence of Parasphingopyxis sp. GrpM-11.</title>
        <authorList>
            <person name="Oh J."/>
            <person name="Roh D.-H."/>
        </authorList>
    </citation>
    <scope>NUCLEOTIDE SEQUENCE [LARGE SCALE GENOMIC DNA]</scope>
    <source>
        <strain evidence="2 3">GrpM-11</strain>
    </source>
</reference>
<keyword evidence="3" id="KW-1185">Reference proteome</keyword>
<feature type="non-terminal residue" evidence="2">
    <location>
        <position position="1"/>
    </location>
</feature>
<dbReference type="InterPro" id="IPR022636">
    <property type="entry name" value="S-AdoMet_synthetase_sfam"/>
</dbReference>
<dbReference type="GO" id="GO:0004478">
    <property type="term" value="F:methionine adenosyltransferase activity"/>
    <property type="evidence" value="ECO:0007669"/>
    <property type="project" value="InterPro"/>
</dbReference>
<comment type="caution">
    <text evidence="2">The sequence shown here is derived from an EMBL/GenBank/DDBJ whole genome shotgun (WGS) entry which is preliminary data.</text>
</comment>
<keyword evidence="1" id="KW-0479">Metal-binding</keyword>
<dbReference type="GO" id="GO:0046872">
    <property type="term" value="F:metal ion binding"/>
    <property type="evidence" value="ECO:0007669"/>
    <property type="project" value="UniProtKB-KW"/>
</dbReference>
<evidence type="ECO:0000313" key="2">
    <source>
        <dbReference type="EMBL" id="MBC2779202.1"/>
    </source>
</evidence>
<gene>
    <name evidence="2" type="ORF">H6P80_16370</name>
</gene>
<sequence>LGLNKPIYRTSAAYGHFGRKPDGDTFPWEKTDLVSDLKTAL</sequence>
<dbReference type="Gene3D" id="3.30.300.10">
    <property type="match status" value="1"/>
</dbReference>